<dbReference type="CDD" id="cd18552">
    <property type="entry name" value="ABC_6TM_MsbA_like"/>
    <property type="match status" value="1"/>
</dbReference>
<dbReference type="PROSITE" id="PS50893">
    <property type="entry name" value="ABC_TRANSPORTER_2"/>
    <property type="match status" value="1"/>
</dbReference>
<dbReference type="PANTHER" id="PTHR24221">
    <property type="entry name" value="ATP-BINDING CASSETTE SUB-FAMILY B"/>
    <property type="match status" value="1"/>
</dbReference>
<feature type="transmembrane region" description="Helical" evidence="9">
    <location>
        <begin position="132"/>
        <end position="150"/>
    </location>
</feature>
<feature type="transmembrane region" description="Helical" evidence="9">
    <location>
        <begin position="239"/>
        <end position="263"/>
    </location>
</feature>
<dbReference type="GO" id="GO:0016887">
    <property type="term" value="F:ATP hydrolysis activity"/>
    <property type="evidence" value="ECO:0007669"/>
    <property type="project" value="InterPro"/>
</dbReference>
<evidence type="ECO:0000256" key="9">
    <source>
        <dbReference type="SAM" id="Phobius"/>
    </source>
</evidence>
<dbReference type="Gene3D" id="3.40.50.300">
    <property type="entry name" value="P-loop containing nucleotide triphosphate hydrolases"/>
    <property type="match status" value="1"/>
</dbReference>
<evidence type="ECO:0000256" key="1">
    <source>
        <dbReference type="ARBA" id="ARBA00004651"/>
    </source>
</evidence>
<dbReference type="InterPro" id="IPR036640">
    <property type="entry name" value="ABC1_TM_sf"/>
</dbReference>
<dbReference type="EC" id="3.6.3.-" evidence="12"/>
<evidence type="ECO:0000256" key="8">
    <source>
        <dbReference type="SAM" id="MobiDB-lite"/>
    </source>
</evidence>
<dbReference type="AlphaFoldDB" id="A0A841GIU2"/>
<comment type="subcellular location">
    <subcellularLocation>
        <location evidence="1">Cell membrane</location>
        <topology evidence="1">Multi-pass membrane protein</topology>
    </subcellularLocation>
</comment>
<dbReference type="InterPro" id="IPR011527">
    <property type="entry name" value="ABC1_TM_dom"/>
</dbReference>
<feature type="transmembrane region" description="Helical" evidence="9">
    <location>
        <begin position="52"/>
        <end position="73"/>
    </location>
</feature>
<evidence type="ECO:0000259" key="11">
    <source>
        <dbReference type="PROSITE" id="PS50929"/>
    </source>
</evidence>
<keyword evidence="12" id="KW-0378">Hydrolase</keyword>
<comment type="caution">
    <text evidence="12">The sequence shown here is derived from an EMBL/GenBank/DDBJ whole genome shotgun (WGS) entry which is preliminary data.</text>
</comment>
<dbReference type="EMBL" id="JACHIA010000001">
    <property type="protein sequence ID" value="MBB6068467.1"/>
    <property type="molecule type" value="Genomic_DNA"/>
</dbReference>
<dbReference type="SMART" id="SM00382">
    <property type="entry name" value="AAA"/>
    <property type="match status" value="1"/>
</dbReference>
<evidence type="ECO:0000256" key="6">
    <source>
        <dbReference type="ARBA" id="ARBA00022989"/>
    </source>
</evidence>
<dbReference type="Pfam" id="PF00664">
    <property type="entry name" value="ABC_membrane"/>
    <property type="match status" value="1"/>
</dbReference>
<protein>
    <submittedName>
        <fullName evidence="12">Subfamily B ATP-binding cassette protein MsbA</fullName>
        <ecNumber evidence="12">3.6.3.-</ecNumber>
    </submittedName>
</protein>
<dbReference type="InterPro" id="IPR017871">
    <property type="entry name" value="ABC_transporter-like_CS"/>
</dbReference>
<feature type="region of interest" description="Disordered" evidence="8">
    <location>
        <begin position="576"/>
        <end position="621"/>
    </location>
</feature>
<keyword evidence="13" id="KW-1185">Reference proteome</keyword>
<dbReference type="SUPFAM" id="SSF52540">
    <property type="entry name" value="P-loop containing nucleoside triphosphate hydrolases"/>
    <property type="match status" value="1"/>
</dbReference>
<proteinExistence type="predicted"/>
<dbReference type="Proteomes" id="UP000582837">
    <property type="component" value="Unassembled WGS sequence"/>
</dbReference>
<organism evidence="12 13">
    <name type="scientific">Longimicrobium terrae</name>
    <dbReference type="NCBI Taxonomy" id="1639882"/>
    <lineage>
        <taxon>Bacteria</taxon>
        <taxon>Pseudomonadati</taxon>
        <taxon>Gemmatimonadota</taxon>
        <taxon>Longimicrobiia</taxon>
        <taxon>Longimicrobiales</taxon>
        <taxon>Longimicrobiaceae</taxon>
        <taxon>Longimicrobium</taxon>
    </lineage>
</organism>
<dbReference type="Gene3D" id="1.20.1560.10">
    <property type="entry name" value="ABC transporter type 1, transmembrane domain"/>
    <property type="match status" value="1"/>
</dbReference>
<evidence type="ECO:0000259" key="10">
    <source>
        <dbReference type="PROSITE" id="PS50893"/>
    </source>
</evidence>
<dbReference type="RefSeq" id="WP_183685472.1">
    <property type="nucleotide sequence ID" value="NZ_JABDTL010000001.1"/>
</dbReference>
<keyword evidence="3 9" id="KW-0812">Transmembrane</keyword>
<dbReference type="PROSITE" id="PS50929">
    <property type="entry name" value="ABC_TM1F"/>
    <property type="match status" value="1"/>
</dbReference>
<evidence type="ECO:0000256" key="4">
    <source>
        <dbReference type="ARBA" id="ARBA00022741"/>
    </source>
</evidence>
<evidence type="ECO:0000313" key="12">
    <source>
        <dbReference type="EMBL" id="MBB6068467.1"/>
    </source>
</evidence>
<keyword evidence="2" id="KW-0813">Transport</keyword>
<evidence type="ECO:0000256" key="7">
    <source>
        <dbReference type="ARBA" id="ARBA00023136"/>
    </source>
</evidence>
<dbReference type="InterPro" id="IPR003593">
    <property type="entry name" value="AAA+_ATPase"/>
</dbReference>
<feature type="domain" description="ABC transporter" evidence="10">
    <location>
        <begin position="334"/>
        <end position="568"/>
    </location>
</feature>
<dbReference type="GO" id="GO:0005886">
    <property type="term" value="C:plasma membrane"/>
    <property type="evidence" value="ECO:0007669"/>
    <property type="project" value="UniProtKB-SubCell"/>
</dbReference>
<dbReference type="InterPro" id="IPR039421">
    <property type="entry name" value="Type_1_exporter"/>
</dbReference>
<keyword evidence="7 9" id="KW-0472">Membrane</keyword>
<sequence>MLSPFLRVLFSGAQSAEADASRLFGDGAGTVVKWVMDLIVGSGVTQRTPMQALYVVVGVIFIALLLKNVALYLQNYTATLVEGLVTRDLRNDIYGHLLRLGFPFFQRTRAGQIISRVTGDVDQMRGLVTSNLIKVVSATIQALVLTGFLLSMSWRLTLVAMIALPPMILMWARFRKRLRRGVLKVLDAVGEVAGQIQETVSGVRLVKASGAEPWEDRRFRKLTQSHYKALARNDRWRKFFSPATEVVTSGVIMILVLYGSHLVLVDRSMAPNAFLTALLVAARLMTPVKVIAQYPSIVQPGLAAAERAFELLDTPVEVMDRPGAVAAKEFRDALRFEKVGFEYIPGQPVLSEIELTVRPGEVVALVGPSGAGKSTMADLVPRFYDPTAGRLTLDGVDLRELRLRDLRGLLGIVTQETILFHDTVRSNIAYGVENATQEEVENAARAANAHEFIAALPQGYDTVLGERGTRLSGGQRQRVAIARALLRNPPVLILDEATSALDTESERLVQQAIEQLMADRTVLVIAHRLSTIRRADQIIVLEAGRIVERGTHEELLAHDGTYRRLHDLQFGALDPAAAVDGDGQDASALPADDALDSDDPDPQSLFGGRALDPDEDDRPAR</sequence>
<evidence type="ECO:0000256" key="3">
    <source>
        <dbReference type="ARBA" id="ARBA00022692"/>
    </source>
</evidence>
<gene>
    <name evidence="12" type="ORF">HNQ61_000078</name>
</gene>
<dbReference type="GO" id="GO:0140359">
    <property type="term" value="F:ABC-type transporter activity"/>
    <property type="evidence" value="ECO:0007669"/>
    <property type="project" value="InterPro"/>
</dbReference>
<dbReference type="PANTHER" id="PTHR24221:SF654">
    <property type="entry name" value="ATP-BINDING CASSETTE SUB-FAMILY B MEMBER 6"/>
    <property type="match status" value="1"/>
</dbReference>
<keyword evidence="6 9" id="KW-1133">Transmembrane helix</keyword>
<dbReference type="GO" id="GO:0005524">
    <property type="term" value="F:ATP binding"/>
    <property type="evidence" value="ECO:0007669"/>
    <property type="project" value="UniProtKB-KW"/>
</dbReference>
<accession>A0A841GIU2</accession>
<dbReference type="Pfam" id="PF00005">
    <property type="entry name" value="ABC_tran"/>
    <property type="match status" value="1"/>
</dbReference>
<evidence type="ECO:0000313" key="13">
    <source>
        <dbReference type="Proteomes" id="UP000582837"/>
    </source>
</evidence>
<keyword evidence="4" id="KW-0547">Nucleotide-binding</keyword>
<dbReference type="FunFam" id="3.40.50.300:FF:000287">
    <property type="entry name" value="Multidrug ABC transporter ATP-binding protein"/>
    <property type="match status" value="1"/>
</dbReference>
<feature type="domain" description="ABC transmembrane type-1" evidence="11">
    <location>
        <begin position="31"/>
        <end position="294"/>
    </location>
</feature>
<dbReference type="PROSITE" id="PS00211">
    <property type="entry name" value="ABC_TRANSPORTER_1"/>
    <property type="match status" value="1"/>
</dbReference>
<feature type="transmembrane region" description="Helical" evidence="9">
    <location>
        <begin position="156"/>
        <end position="174"/>
    </location>
</feature>
<dbReference type="InterPro" id="IPR027417">
    <property type="entry name" value="P-loop_NTPase"/>
</dbReference>
<dbReference type="InterPro" id="IPR003439">
    <property type="entry name" value="ABC_transporter-like_ATP-bd"/>
</dbReference>
<evidence type="ECO:0000256" key="5">
    <source>
        <dbReference type="ARBA" id="ARBA00022840"/>
    </source>
</evidence>
<name>A0A841GIU2_9BACT</name>
<keyword evidence="5 12" id="KW-0067">ATP-binding</keyword>
<dbReference type="GO" id="GO:0034040">
    <property type="term" value="F:ATPase-coupled lipid transmembrane transporter activity"/>
    <property type="evidence" value="ECO:0007669"/>
    <property type="project" value="TreeGrafter"/>
</dbReference>
<reference evidence="12 13" key="1">
    <citation type="submission" date="2020-08" db="EMBL/GenBank/DDBJ databases">
        <title>Genomic Encyclopedia of Type Strains, Phase IV (KMG-IV): sequencing the most valuable type-strain genomes for metagenomic binning, comparative biology and taxonomic classification.</title>
        <authorList>
            <person name="Goeker M."/>
        </authorList>
    </citation>
    <scope>NUCLEOTIDE SEQUENCE [LARGE SCALE GENOMIC DNA]</scope>
    <source>
        <strain evidence="12 13">DSM 29007</strain>
    </source>
</reference>
<evidence type="ECO:0000256" key="2">
    <source>
        <dbReference type="ARBA" id="ARBA00022448"/>
    </source>
</evidence>
<dbReference type="SUPFAM" id="SSF90123">
    <property type="entry name" value="ABC transporter transmembrane region"/>
    <property type="match status" value="1"/>
</dbReference>